<sequence>MIEIVSDTACISCDLCVTVCPTDVFDRGADGLPVIARQSDCQTCFMCEAYCPTDALYVSPVSVPVGADSPHASEAAVRQAGLLGGYREMVGWGRGRIPGSRLDQNPVLTAIPPLAEPRLGEPAPLADSPWNHSRSEPAPKST</sequence>
<feature type="region of interest" description="Disordered" evidence="8">
    <location>
        <begin position="96"/>
        <end position="142"/>
    </location>
</feature>
<feature type="domain" description="4Fe-4S ferredoxin-type" evidence="9">
    <location>
        <begin position="1"/>
        <end position="30"/>
    </location>
</feature>
<evidence type="ECO:0000313" key="11">
    <source>
        <dbReference type="Proteomes" id="UP000812982"/>
    </source>
</evidence>
<dbReference type="InterPro" id="IPR050572">
    <property type="entry name" value="Fe-S_Ferredoxin"/>
</dbReference>
<dbReference type="PANTHER" id="PTHR43687">
    <property type="entry name" value="ADENYLYLSULFATE REDUCTASE, BETA SUBUNIT"/>
    <property type="match status" value="1"/>
</dbReference>
<evidence type="ECO:0000256" key="1">
    <source>
        <dbReference type="ARBA" id="ARBA00022448"/>
    </source>
</evidence>
<evidence type="ECO:0000256" key="2">
    <source>
        <dbReference type="ARBA" id="ARBA00022485"/>
    </source>
</evidence>
<protein>
    <submittedName>
        <fullName evidence="10">Ferredoxin family protein</fullName>
    </submittedName>
</protein>
<dbReference type="PANTHER" id="PTHR43687:SF6">
    <property type="entry name" value="L-ASPARTATE SEMIALDEHYDE SULFURTRANSFERASE IRON-SULFUR SUBUNIT"/>
    <property type="match status" value="1"/>
</dbReference>
<accession>A0ABS6KIV7</accession>
<keyword evidence="5" id="KW-0249">Electron transport</keyword>
<dbReference type="PROSITE" id="PS00198">
    <property type="entry name" value="4FE4S_FER_1"/>
    <property type="match status" value="2"/>
</dbReference>
<evidence type="ECO:0000256" key="5">
    <source>
        <dbReference type="ARBA" id="ARBA00022982"/>
    </source>
</evidence>
<keyword evidence="3" id="KW-0479">Metal-binding</keyword>
<comment type="caution">
    <text evidence="10">The sequence shown here is derived from an EMBL/GenBank/DDBJ whole genome shotgun (WGS) entry which is preliminary data.</text>
</comment>
<evidence type="ECO:0000313" key="10">
    <source>
        <dbReference type="EMBL" id="MBU9763499.1"/>
    </source>
</evidence>
<dbReference type="EMBL" id="VOMB01000009">
    <property type="protein sequence ID" value="MBU9763499.1"/>
    <property type="molecule type" value="Genomic_DNA"/>
</dbReference>
<feature type="compositionally biased region" description="Basic and acidic residues" evidence="8">
    <location>
        <begin position="133"/>
        <end position="142"/>
    </location>
</feature>
<feature type="domain" description="4Fe-4S ferredoxin-type" evidence="9">
    <location>
        <begin position="31"/>
        <end position="61"/>
    </location>
</feature>
<reference evidence="10 11" key="1">
    <citation type="journal article" date="2021" name="Sci. Rep.">
        <title>Phenotypic and genomic hallmarks of a novel, potentially pathogenic rapidly growing Mycobacterium species related to the Mycobacterium fortuitum complex.</title>
        <authorList>
            <person name="Gharbi R."/>
            <person name="Khanna V."/>
            <person name="Frigui W."/>
            <person name="Mhenni B."/>
            <person name="Brosch R."/>
            <person name="Mardassi H."/>
        </authorList>
    </citation>
    <scope>NUCLEOTIDE SEQUENCE [LARGE SCALE GENOMIC DNA]</scope>
    <source>
        <strain evidence="10 11">TNTM28</strain>
    </source>
</reference>
<evidence type="ECO:0000259" key="9">
    <source>
        <dbReference type="PROSITE" id="PS51379"/>
    </source>
</evidence>
<keyword evidence="6" id="KW-0408">Iron</keyword>
<evidence type="ECO:0000256" key="6">
    <source>
        <dbReference type="ARBA" id="ARBA00023004"/>
    </source>
</evidence>
<organism evidence="10 11">
    <name type="scientific">[Mycobacterium] fortunisiensis</name>
    <dbReference type="NCBI Taxonomy" id="2600579"/>
    <lineage>
        <taxon>Bacteria</taxon>
        <taxon>Bacillati</taxon>
        <taxon>Actinomycetota</taxon>
        <taxon>Actinomycetes</taxon>
        <taxon>Mycobacteriales</taxon>
        <taxon>Mycobacteriaceae</taxon>
        <taxon>Mycolicibacterium</taxon>
    </lineage>
</organism>
<keyword evidence="2" id="KW-0004">4Fe-4S</keyword>
<dbReference type="RefSeq" id="WP_217155528.1">
    <property type="nucleotide sequence ID" value="NZ_VOMB01000009.1"/>
</dbReference>
<keyword evidence="11" id="KW-1185">Reference proteome</keyword>
<dbReference type="Proteomes" id="UP000812982">
    <property type="component" value="Unassembled WGS sequence"/>
</dbReference>
<dbReference type="InterPro" id="IPR017900">
    <property type="entry name" value="4Fe4S_Fe_S_CS"/>
</dbReference>
<gene>
    <name evidence="10" type="ORF">FR943_06535</name>
</gene>
<dbReference type="PROSITE" id="PS51379">
    <property type="entry name" value="4FE4S_FER_2"/>
    <property type="match status" value="2"/>
</dbReference>
<evidence type="ECO:0000256" key="4">
    <source>
        <dbReference type="ARBA" id="ARBA00022737"/>
    </source>
</evidence>
<evidence type="ECO:0000256" key="3">
    <source>
        <dbReference type="ARBA" id="ARBA00022723"/>
    </source>
</evidence>
<dbReference type="Pfam" id="PF13187">
    <property type="entry name" value="Fer4_9"/>
    <property type="match status" value="1"/>
</dbReference>
<keyword evidence="4" id="KW-0677">Repeat</keyword>
<keyword evidence="1" id="KW-0813">Transport</keyword>
<keyword evidence="7" id="KW-0411">Iron-sulfur</keyword>
<name>A0ABS6KIV7_9MYCO</name>
<evidence type="ECO:0000256" key="7">
    <source>
        <dbReference type="ARBA" id="ARBA00023014"/>
    </source>
</evidence>
<evidence type="ECO:0000256" key="8">
    <source>
        <dbReference type="SAM" id="MobiDB-lite"/>
    </source>
</evidence>
<dbReference type="InterPro" id="IPR017896">
    <property type="entry name" value="4Fe4S_Fe-S-bd"/>
</dbReference>
<proteinExistence type="predicted"/>